<dbReference type="InterPro" id="IPR010559">
    <property type="entry name" value="Sig_transdc_His_kin_internal"/>
</dbReference>
<feature type="transmembrane region" description="Helical" evidence="1">
    <location>
        <begin position="42"/>
        <end position="68"/>
    </location>
</feature>
<name>A0ABT8R1A0_9BACT</name>
<keyword evidence="1" id="KW-0472">Membrane</keyword>
<evidence type="ECO:0000259" key="2">
    <source>
        <dbReference type="Pfam" id="PF06580"/>
    </source>
</evidence>
<dbReference type="Pfam" id="PF06580">
    <property type="entry name" value="His_kinase"/>
    <property type="match status" value="1"/>
</dbReference>
<keyword evidence="3" id="KW-0418">Kinase</keyword>
<reference evidence="3" key="1">
    <citation type="submission" date="2023-07" db="EMBL/GenBank/DDBJ databases">
        <title>The genome sequence of Rhodocytophaga aerolata KACC 12507.</title>
        <authorList>
            <person name="Zhang X."/>
        </authorList>
    </citation>
    <scope>NUCLEOTIDE SEQUENCE</scope>
    <source>
        <strain evidence="3">KACC 12507</strain>
    </source>
</reference>
<dbReference type="GO" id="GO:0016301">
    <property type="term" value="F:kinase activity"/>
    <property type="evidence" value="ECO:0007669"/>
    <property type="project" value="UniProtKB-KW"/>
</dbReference>
<protein>
    <submittedName>
        <fullName evidence="3">Histidine kinase</fullName>
    </submittedName>
</protein>
<dbReference type="PANTHER" id="PTHR34220">
    <property type="entry name" value="SENSOR HISTIDINE KINASE YPDA"/>
    <property type="match status" value="1"/>
</dbReference>
<gene>
    <name evidence="3" type="ORF">Q0590_06345</name>
</gene>
<dbReference type="RefSeq" id="WP_302036660.1">
    <property type="nucleotide sequence ID" value="NZ_JAUKPO010000002.1"/>
</dbReference>
<organism evidence="3 4">
    <name type="scientific">Rhodocytophaga aerolata</name>
    <dbReference type="NCBI Taxonomy" id="455078"/>
    <lineage>
        <taxon>Bacteria</taxon>
        <taxon>Pseudomonadati</taxon>
        <taxon>Bacteroidota</taxon>
        <taxon>Cytophagia</taxon>
        <taxon>Cytophagales</taxon>
        <taxon>Rhodocytophagaceae</taxon>
        <taxon>Rhodocytophaga</taxon>
    </lineage>
</organism>
<feature type="transmembrane region" description="Helical" evidence="1">
    <location>
        <begin position="121"/>
        <end position="141"/>
    </location>
</feature>
<dbReference type="EMBL" id="JAUKPO010000002">
    <property type="protein sequence ID" value="MDO1445862.1"/>
    <property type="molecule type" value="Genomic_DNA"/>
</dbReference>
<keyword evidence="1" id="KW-1133">Transmembrane helix</keyword>
<proteinExistence type="predicted"/>
<feature type="domain" description="Signal transduction histidine kinase internal region" evidence="2">
    <location>
        <begin position="161"/>
        <end position="239"/>
    </location>
</feature>
<feature type="transmembrane region" description="Helical" evidence="1">
    <location>
        <begin position="80"/>
        <end position="109"/>
    </location>
</feature>
<comment type="caution">
    <text evidence="3">The sequence shown here is derived from an EMBL/GenBank/DDBJ whole genome shotgun (WGS) entry which is preliminary data.</text>
</comment>
<keyword evidence="4" id="KW-1185">Reference proteome</keyword>
<keyword evidence="3" id="KW-0808">Transferase</keyword>
<dbReference type="Proteomes" id="UP001168528">
    <property type="component" value="Unassembled WGS sequence"/>
</dbReference>
<evidence type="ECO:0000313" key="3">
    <source>
        <dbReference type="EMBL" id="MDO1445862.1"/>
    </source>
</evidence>
<feature type="transmembrane region" description="Helical" evidence="1">
    <location>
        <begin position="17"/>
        <end position="36"/>
    </location>
</feature>
<accession>A0ABT8R1A0</accession>
<dbReference type="SUPFAM" id="SSF103473">
    <property type="entry name" value="MFS general substrate transporter"/>
    <property type="match status" value="1"/>
</dbReference>
<dbReference type="InterPro" id="IPR036259">
    <property type="entry name" value="MFS_trans_sf"/>
</dbReference>
<evidence type="ECO:0000256" key="1">
    <source>
        <dbReference type="SAM" id="Phobius"/>
    </source>
</evidence>
<sequence length="358" mass="41626">MESIERLHWVPFFRRRWLLHTIFWVCILAVYVIFFGRASSNYLQTFVFVTLLMPITVGTTYFLTYFLVPRYFMREKYKLFALYFLYTIIGSLFLEMVVASITFVVIAQLQLSNMNPASVDIFFLLASLLMVVFFGLVLKLLRQWRQSREAYQQLMHEKLEAELRFLKTQLNPHFLFNTLNNLYYLASEKSDKAPQAILALSEILDYVLQEGKAISVPLEKELKQVENYIALELLRYDDRVHVETTIEGCKTDKNIGPMLLITLLENSFKHGVMQVAGKSWIHLLVEGRNNHIYIHVGNSCKDTNAGKGIGLENLRSQLQHLYTNTYSFSIDSSLPNQFWVHLILPDKVEATPLLTSKL</sequence>
<keyword evidence="1" id="KW-0812">Transmembrane</keyword>
<dbReference type="PANTHER" id="PTHR34220:SF7">
    <property type="entry name" value="SENSOR HISTIDINE KINASE YPDA"/>
    <property type="match status" value="1"/>
</dbReference>
<evidence type="ECO:0000313" key="4">
    <source>
        <dbReference type="Proteomes" id="UP001168528"/>
    </source>
</evidence>
<dbReference type="InterPro" id="IPR050640">
    <property type="entry name" value="Bact_2-comp_sensor_kinase"/>
</dbReference>